<evidence type="ECO:0000313" key="2">
    <source>
        <dbReference type="EMBL" id="MDQ0207529.1"/>
    </source>
</evidence>
<dbReference type="InterPro" id="IPR041698">
    <property type="entry name" value="Methyltransf_25"/>
</dbReference>
<feature type="domain" description="Methyltransferase" evidence="1">
    <location>
        <begin position="47"/>
        <end position="125"/>
    </location>
</feature>
<comment type="caution">
    <text evidence="2">The sequence shown here is derived from an EMBL/GenBank/DDBJ whole genome shotgun (WGS) entry which is preliminary data.</text>
</comment>
<dbReference type="Proteomes" id="UP001225034">
    <property type="component" value="Unassembled WGS sequence"/>
</dbReference>
<sequence length="246" mass="28343">MYELDFYNKVGKINGWDFSHLQVSTEGVKWNFYEEVKKRSLQSDVLLDLGTGGGENLLRLAPAFLFLVGIDFSSGMIEKANKNLGESDHLNIRFSQMNNDDLQFPHQFFDRISSCHAPFHSMEVAKVLRDGGTFMTQQVSEADKLNIKLAFGRGQAYEEKDGSLKERYVKELEEAGFSSVQSYEYDSIEYYKRPEDLLFLLKHTPIIPEFAEDDSDIDIFNQFIKENMTEKGIRTNSKRFLLVANK</sequence>
<name>A0ABT9YI45_9BACI</name>
<gene>
    <name evidence="2" type="ORF">J2S05_002330</name>
</gene>
<dbReference type="GO" id="GO:0008168">
    <property type="term" value="F:methyltransferase activity"/>
    <property type="evidence" value="ECO:0007669"/>
    <property type="project" value="UniProtKB-KW"/>
</dbReference>
<dbReference type="PANTHER" id="PTHR43460">
    <property type="entry name" value="METHYLTRANSFERASE"/>
    <property type="match status" value="1"/>
</dbReference>
<organism evidence="2 3">
    <name type="scientific">Alkalicoccobacillus murimartini</name>
    <dbReference type="NCBI Taxonomy" id="171685"/>
    <lineage>
        <taxon>Bacteria</taxon>
        <taxon>Bacillati</taxon>
        <taxon>Bacillota</taxon>
        <taxon>Bacilli</taxon>
        <taxon>Bacillales</taxon>
        <taxon>Bacillaceae</taxon>
        <taxon>Alkalicoccobacillus</taxon>
    </lineage>
</organism>
<dbReference type="RefSeq" id="WP_306982898.1">
    <property type="nucleotide sequence ID" value="NZ_JAUSUA010000003.1"/>
</dbReference>
<dbReference type="Gene3D" id="3.40.50.150">
    <property type="entry name" value="Vaccinia Virus protein VP39"/>
    <property type="match status" value="1"/>
</dbReference>
<keyword evidence="2" id="KW-0808">Transferase</keyword>
<dbReference type="PANTHER" id="PTHR43460:SF1">
    <property type="entry name" value="METHYLTRANSFERASE TYPE 11 DOMAIN-CONTAINING PROTEIN"/>
    <property type="match status" value="1"/>
</dbReference>
<evidence type="ECO:0000259" key="1">
    <source>
        <dbReference type="Pfam" id="PF13649"/>
    </source>
</evidence>
<dbReference type="CDD" id="cd02440">
    <property type="entry name" value="AdoMet_MTases"/>
    <property type="match status" value="1"/>
</dbReference>
<dbReference type="InterPro" id="IPR029063">
    <property type="entry name" value="SAM-dependent_MTases_sf"/>
</dbReference>
<protein>
    <submittedName>
        <fullName evidence="2">SAM-dependent methyltransferase</fullName>
    </submittedName>
</protein>
<reference evidence="2 3" key="1">
    <citation type="submission" date="2023-07" db="EMBL/GenBank/DDBJ databases">
        <title>Genomic Encyclopedia of Type Strains, Phase IV (KMG-IV): sequencing the most valuable type-strain genomes for metagenomic binning, comparative biology and taxonomic classification.</title>
        <authorList>
            <person name="Goeker M."/>
        </authorList>
    </citation>
    <scope>NUCLEOTIDE SEQUENCE [LARGE SCALE GENOMIC DNA]</scope>
    <source>
        <strain evidence="2 3">DSM 19154</strain>
    </source>
</reference>
<dbReference type="EMBL" id="JAUSUA010000003">
    <property type="protein sequence ID" value="MDQ0207529.1"/>
    <property type="molecule type" value="Genomic_DNA"/>
</dbReference>
<keyword evidence="2" id="KW-0489">Methyltransferase</keyword>
<dbReference type="Pfam" id="PF13649">
    <property type="entry name" value="Methyltransf_25"/>
    <property type="match status" value="1"/>
</dbReference>
<dbReference type="InterPro" id="IPR052939">
    <property type="entry name" value="23S_rRNA_MeTrnsfrase_RlmA"/>
</dbReference>
<dbReference type="GO" id="GO:0032259">
    <property type="term" value="P:methylation"/>
    <property type="evidence" value="ECO:0007669"/>
    <property type="project" value="UniProtKB-KW"/>
</dbReference>
<keyword evidence="3" id="KW-1185">Reference proteome</keyword>
<accession>A0ABT9YI45</accession>
<evidence type="ECO:0000313" key="3">
    <source>
        <dbReference type="Proteomes" id="UP001225034"/>
    </source>
</evidence>
<proteinExistence type="predicted"/>
<dbReference type="SUPFAM" id="SSF53335">
    <property type="entry name" value="S-adenosyl-L-methionine-dependent methyltransferases"/>
    <property type="match status" value="1"/>
</dbReference>